<evidence type="ECO:0000313" key="9">
    <source>
        <dbReference type="EMBL" id="EGL83498.1"/>
    </source>
</evidence>
<keyword evidence="12" id="KW-1185">Reference proteome</keyword>
<dbReference type="InterPro" id="IPR050515">
    <property type="entry name" value="Beta-lactam/transpept"/>
</dbReference>
<dbReference type="Pfam" id="PF00905">
    <property type="entry name" value="Transpeptidase"/>
    <property type="match status" value="1"/>
</dbReference>
<comment type="subcellular location">
    <subcellularLocation>
        <location evidence="1">Membrane</location>
    </subcellularLocation>
</comment>
<dbReference type="EC" id="3.4.16.4" evidence="4"/>
<evidence type="ECO:0000313" key="11">
    <source>
        <dbReference type="Proteomes" id="UP000010716"/>
    </source>
</evidence>
<sequence>METVRFRRKIWMLLLFTGCLGALFFRLAYVQLIGTESFSQHKINLIKQAVGQRQQQLVLHSGRGEITDRTGKVLTGETVYVVVLFPLSQKITGLDNQLKTMATLLQVPVEELRAELNDLREPKVYKKNGQTMYITEQQAETINQLNIPGILGLPYELRYPPDQRTASHLLGYLGENTELIRKEFADELAQGRLTETSKVGISGLERTFQPFLAGIGPTTLAYYVDGRGFPLQGLGIKYIAQDNPFYPLVVETTIDSGLQHHVEQVLDNRGIQQGTVVILDTETSEILAMASRPHVVRHDPGHPSWQNKALKRYTPGSVFKIAVAAAALEEGLTTLESRYECNGMLKGTPFHCWKKEGHGSLTFAQAFYQSCNIVFGQLAVELGADTLERYARKMGLLDFNGWHADAVYHLSPFQQLDREEQGQVFAPDRPEHEKNDDRYLLRTGIGQLDVQLTPLAVANMIATITRGGMKYQAKAVNRITYQTGGAFYHFDQQTMNGPSISPYTAYQLQRLLAGVVKEGTAQLLNDKPWQAAGKTGTAQVNPNAVENATPLNHHWFAGYYPVQNPRYAIAVLALNQPENTSNLALSVFADVVDWLDKQNK</sequence>
<evidence type="ECO:0000256" key="1">
    <source>
        <dbReference type="ARBA" id="ARBA00004370"/>
    </source>
</evidence>
<gene>
    <name evidence="9" type="ORF">CathTA2_0931</name>
    <name evidence="10" type="ORF">HUR95_14565</name>
</gene>
<dbReference type="UniPathway" id="UPA00219"/>
<dbReference type="Proteomes" id="UP000825179">
    <property type="component" value="Chromosome"/>
</dbReference>
<dbReference type="Gene3D" id="3.90.1310.10">
    <property type="entry name" value="Penicillin-binding protein 2a (Domain 2)"/>
    <property type="match status" value="1"/>
</dbReference>
<dbReference type="InterPro" id="IPR012338">
    <property type="entry name" value="Beta-lactam/transpept-like"/>
</dbReference>
<evidence type="ECO:0000313" key="12">
    <source>
        <dbReference type="Proteomes" id="UP000825179"/>
    </source>
</evidence>
<feature type="domain" description="Penicillin-binding protein transpeptidase" evidence="7">
    <location>
        <begin position="274"/>
        <end position="591"/>
    </location>
</feature>
<dbReference type="GO" id="GO:0009002">
    <property type="term" value="F:serine-type D-Ala-D-Ala carboxypeptidase activity"/>
    <property type="evidence" value="ECO:0007669"/>
    <property type="project" value="UniProtKB-EC"/>
</dbReference>
<dbReference type="GO" id="GO:0008658">
    <property type="term" value="F:penicillin binding"/>
    <property type="evidence" value="ECO:0007669"/>
    <property type="project" value="InterPro"/>
</dbReference>
<dbReference type="KEGG" id="cthu:HUR95_14565"/>
<dbReference type="RefSeq" id="WP_007503580.1">
    <property type="nucleotide sequence ID" value="NZ_AFCE01000100.1"/>
</dbReference>
<comment type="similarity">
    <text evidence="3">Belongs to the transpeptidase family.</text>
</comment>
<dbReference type="Proteomes" id="UP000010716">
    <property type="component" value="Unassembled WGS sequence"/>
</dbReference>
<evidence type="ECO:0000313" key="10">
    <source>
        <dbReference type="EMBL" id="QZT33455.1"/>
    </source>
</evidence>
<dbReference type="OrthoDB" id="2985542at2"/>
<dbReference type="EMBL" id="CP082237">
    <property type="protein sequence ID" value="QZT33455.1"/>
    <property type="molecule type" value="Genomic_DNA"/>
</dbReference>
<dbReference type="PANTHER" id="PTHR30627:SF24">
    <property type="entry name" value="PENICILLIN-BINDING PROTEIN 4B"/>
    <property type="match status" value="1"/>
</dbReference>
<dbReference type="InterPro" id="IPR005311">
    <property type="entry name" value="PBP_dimer"/>
</dbReference>
<accession>F5L568</accession>
<dbReference type="eggNOG" id="COG0768">
    <property type="taxonomic scope" value="Bacteria"/>
</dbReference>
<evidence type="ECO:0000256" key="6">
    <source>
        <dbReference type="ARBA" id="ARBA00034000"/>
    </source>
</evidence>
<evidence type="ECO:0000256" key="5">
    <source>
        <dbReference type="ARBA" id="ARBA00023136"/>
    </source>
</evidence>
<evidence type="ECO:0000259" key="8">
    <source>
        <dbReference type="Pfam" id="PF03717"/>
    </source>
</evidence>
<comment type="pathway">
    <text evidence="2">Cell wall biogenesis; peptidoglycan biosynthesis.</text>
</comment>
<dbReference type="GO" id="GO:0071555">
    <property type="term" value="P:cell wall organization"/>
    <property type="evidence" value="ECO:0007669"/>
    <property type="project" value="TreeGrafter"/>
</dbReference>
<evidence type="ECO:0000256" key="2">
    <source>
        <dbReference type="ARBA" id="ARBA00004752"/>
    </source>
</evidence>
<dbReference type="GO" id="GO:0005886">
    <property type="term" value="C:plasma membrane"/>
    <property type="evidence" value="ECO:0007669"/>
    <property type="project" value="TreeGrafter"/>
</dbReference>
<proteinExistence type="inferred from homology"/>
<dbReference type="InterPro" id="IPR036138">
    <property type="entry name" value="PBP_dimer_sf"/>
</dbReference>
<dbReference type="Gene3D" id="3.40.710.10">
    <property type="entry name" value="DD-peptidase/beta-lactamase superfamily"/>
    <property type="match status" value="1"/>
</dbReference>
<dbReference type="AlphaFoldDB" id="F5L568"/>
<dbReference type="Pfam" id="PF03717">
    <property type="entry name" value="PBP_dimer"/>
    <property type="match status" value="1"/>
</dbReference>
<dbReference type="SUPFAM" id="SSF56519">
    <property type="entry name" value="Penicillin binding protein dimerisation domain"/>
    <property type="match status" value="1"/>
</dbReference>
<dbReference type="GO" id="GO:0071972">
    <property type="term" value="F:peptidoglycan L,D-transpeptidase activity"/>
    <property type="evidence" value="ECO:0007669"/>
    <property type="project" value="TreeGrafter"/>
</dbReference>
<dbReference type="PANTHER" id="PTHR30627">
    <property type="entry name" value="PEPTIDOGLYCAN D,D-TRANSPEPTIDASE"/>
    <property type="match status" value="1"/>
</dbReference>
<dbReference type="EMBL" id="AFCE01000100">
    <property type="protein sequence ID" value="EGL83498.1"/>
    <property type="molecule type" value="Genomic_DNA"/>
</dbReference>
<keyword evidence="5" id="KW-0472">Membrane</keyword>
<evidence type="ECO:0000256" key="4">
    <source>
        <dbReference type="ARBA" id="ARBA00012448"/>
    </source>
</evidence>
<dbReference type="SUPFAM" id="SSF56601">
    <property type="entry name" value="beta-lactamase/transpeptidase-like"/>
    <property type="match status" value="1"/>
</dbReference>
<evidence type="ECO:0000256" key="3">
    <source>
        <dbReference type="ARBA" id="ARBA00007171"/>
    </source>
</evidence>
<dbReference type="GO" id="GO:0009252">
    <property type="term" value="P:peptidoglycan biosynthetic process"/>
    <property type="evidence" value="ECO:0007669"/>
    <property type="project" value="UniProtKB-UniPathway"/>
</dbReference>
<protein>
    <recommendedName>
        <fullName evidence="4">serine-type D-Ala-D-Ala carboxypeptidase</fullName>
        <ecNumber evidence="4">3.4.16.4</ecNumber>
    </recommendedName>
</protein>
<comment type="catalytic activity">
    <reaction evidence="6">
        <text>Preferential cleavage: (Ac)2-L-Lys-D-Ala-|-D-Ala. Also transpeptidation of peptidyl-alanyl moieties that are N-acyl substituents of D-alanine.</text>
        <dbReference type="EC" id="3.4.16.4"/>
    </reaction>
</comment>
<name>F5L568_CALTT</name>
<feature type="domain" description="Penicillin-binding protein dimerisation" evidence="8">
    <location>
        <begin position="61"/>
        <end position="225"/>
    </location>
</feature>
<reference evidence="10 12" key="2">
    <citation type="journal article" date="2020" name="Extremophiles">
        <title>Genomic analysis of Caldalkalibacillus thermarum TA2.A1 reveals aerobic alkaliphilic metabolism and evolutionary hallmarks linking alkaliphilic bacteria and plant life.</title>
        <authorList>
            <person name="de Jong S.I."/>
            <person name="van den Broek M.A."/>
            <person name="Merkel A.Y."/>
            <person name="de la Torre Cortes P."/>
            <person name="Kalamorz F."/>
            <person name="Cook G.M."/>
            <person name="van Loosdrecht M.C.M."/>
            <person name="McMillan D.G.G."/>
        </authorList>
    </citation>
    <scope>NUCLEOTIDE SEQUENCE [LARGE SCALE GENOMIC DNA]</scope>
    <source>
        <strain evidence="10 12">TA2.A1</strain>
    </source>
</reference>
<evidence type="ECO:0000259" key="7">
    <source>
        <dbReference type="Pfam" id="PF00905"/>
    </source>
</evidence>
<reference evidence="10" key="3">
    <citation type="submission" date="2021-08" db="EMBL/GenBank/DDBJ databases">
        <authorList>
            <person name="de Jong S."/>
            <person name="van den Broek M."/>
            <person name="Merkel A."/>
            <person name="de la Torre Cortes P."/>
            <person name="Kalamorz F."/>
            <person name="Cook G."/>
            <person name="van Loosdrecht M."/>
            <person name="McMillan D."/>
        </authorList>
    </citation>
    <scope>NUCLEOTIDE SEQUENCE</scope>
    <source>
        <strain evidence="10">TA2.A1</strain>
    </source>
</reference>
<organism evidence="9 11">
    <name type="scientific">Caldalkalibacillus thermarum (strain TA2.A1)</name>
    <dbReference type="NCBI Taxonomy" id="986075"/>
    <lineage>
        <taxon>Bacteria</taxon>
        <taxon>Bacillati</taxon>
        <taxon>Bacillota</taxon>
        <taxon>Bacilli</taxon>
        <taxon>Bacillales</taxon>
        <taxon>Bacillaceae</taxon>
        <taxon>Caldalkalibacillus</taxon>
    </lineage>
</organism>
<reference evidence="9 11" key="1">
    <citation type="journal article" date="2011" name="J. Bacteriol.">
        <title>Draft genome sequence of the thermoalkaliphilic Caldalkalibacillus thermarum strain TA2.A1.</title>
        <authorList>
            <person name="Kalamorz F."/>
            <person name="Keis S."/>
            <person name="McMillan D.G."/>
            <person name="Olsson K."/>
            <person name="Stanton J.A."/>
            <person name="Stockwell P."/>
            <person name="Black M.A."/>
            <person name="Klingeman D.M."/>
            <person name="Land M.L."/>
            <person name="Han C.S."/>
            <person name="Martin S.L."/>
            <person name="Becher S.A."/>
            <person name="Peddie C.J."/>
            <person name="Morgan H.W."/>
            <person name="Matthies D."/>
            <person name="Preiss L."/>
            <person name="Meier T."/>
            <person name="Brown S.D."/>
            <person name="Cook G.M."/>
        </authorList>
    </citation>
    <scope>NUCLEOTIDE SEQUENCE [LARGE SCALE GENOMIC DNA]</scope>
    <source>
        <strain evidence="9 11">TA2.A1</strain>
    </source>
</reference>
<dbReference type="InterPro" id="IPR001460">
    <property type="entry name" value="PCN-bd_Tpept"/>
</dbReference>